<keyword evidence="1" id="KW-0472">Membrane</keyword>
<dbReference type="InterPro" id="IPR025202">
    <property type="entry name" value="PLD-like_dom"/>
</dbReference>
<organism evidence="3 4">
    <name type="scientific">Massilia agrisoli</name>
    <dbReference type="NCBI Taxonomy" id="2892444"/>
    <lineage>
        <taxon>Bacteria</taxon>
        <taxon>Pseudomonadati</taxon>
        <taxon>Pseudomonadota</taxon>
        <taxon>Betaproteobacteria</taxon>
        <taxon>Burkholderiales</taxon>
        <taxon>Oxalobacteraceae</taxon>
        <taxon>Telluria group</taxon>
        <taxon>Massilia</taxon>
    </lineage>
</organism>
<dbReference type="SUPFAM" id="SSF56024">
    <property type="entry name" value="Phospholipase D/nuclease"/>
    <property type="match status" value="2"/>
</dbReference>
<proteinExistence type="inferred from homology"/>
<dbReference type="CDD" id="cd09110">
    <property type="entry name" value="PLDc_CLS_1"/>
    <property type="match status" value="1"/>
</dbReference>
<feature type="active site" evidence="1">
    <location>
        <position position="297"/>
    </location>
</feature>
<keyword evidence="1" id="KW-0444">Lipid biosynthesis</keyword>
<evidence type="ECO:0000313" key="3">
    <source>
        <dbReference type="EMBL" id="MCC6069475.1"/>
    </source>
</evidence>
<gene>
    <name evidence="1 3" type="primary">clsB</name>
    <name evidence="3" type="ORF">LMJ30_00690</name>
</gene>
<dbReference type="GO" id="GO:0016740">
    <property type="term" value="F:transferase activity"/>
    <property type="evidence" value="ECO:0007669"/>
    <property type="project" value="UniProtKB-KW"/>
</dbReference>
<keyword evidence="1" id="KW-0594">Phospholipid biosynthesis</keyword>
<feature type="active site" evidence="1">
    <location>
        <position position="109"/>
    </location>
</feature>
<keyword evidence="1" id="KW-1208">Phospholipid metabolism</keyword>
<reference evidence="3 4" key="1">
    <citation type="submission" date="2021-11" db="EMBL/GenBank/DDBJ databases">
        <authorList>
            <person name="Huq M.A."/>
        </authorList>
    </citation>
    <scope>NUCLEOTIDE SEQUENCE [LARGE SCALE GENOMIC DNA]</scope>
    <source>
        <strain evidence="3 4">MAHUQ-52</strain>
    </source>
</reference>
<dbReference type="InterPro" id="IPR030872">
    <property type="entry name" value="Cardiolipin_synth_ClsB"/>
</dbReference>
<dbReference type="EMBL" id="JAJHPV010000002">
    <property type="protein sequence ID" value="MCC6069475.1"/>
    <property type="molecule type" value="Genomic_DNA"/>
</dbReference>
<feature type="active site" evidence="1">
    <location>
        <position position="295"/>
    </location>
</feature>
<keyword evidence="1 3" id="KW-0808">Transferase</keyword>
<feature type="active site" evidence="1">
    <location>
        <position position="302"/>
    </location>
</feature>
<dbReference type="PANTHER" id="PTHR21248">
    <property type="entry name" value="CARDIOLIPIN SYNTHASE"/>
    <property type="match status" value="1"/>
</dbReference>
<comment type="catalytic activity">
    <reaction evidence="1">
        <text>2 a 1,2-diacyl-sn-glycero-3-phospho-(1'-sn-glycerol) = a cardiolipin + glycerol</text>
        <dbReference type="Rhea" id="RHEA:31451"/>
        <dbReference type="ChEBI" id="CHEBI:17754"/>
        <dbReference type="ChEBI" id="CHEBI:62237"/>
        <dbReference type="ChEBI" id="CHEBI:64716"/>
    </reaction>
</comment>
<dbReference type="Proteomes" id="UP001198701">
    <property type="component" value="Unassembled WGS sequence"/>
</dbReference>
<dbReference type="SMART" id="SM00155">
    <property type="entry name" value="PLDc"/>
    <property type="match status" value="2"/>
</dbReference>
<sequence length="386" mass="43703">MRQIQFVSDNDIQLLESGLALFPALLSAIDSAEHDIYFETYIWACDDAGNAVQEALIRAARRGVKVRVLADWWGTGHRGCTRLGLAFAEAGVRYRVFNPWFKRGVTRTHRKIAVIDREVAFVGGINVNDDWYCDYDPETRLPAPRWDFAAQVRGPLVAAIHFEMQVQWARVGHLGLIRRIGLFREMRKQLPMDGDKPMLAAFVVRDNLRNRHTIQRAYLQAIGRAKNSILLANPYFAPGHKFRKALAMAAQRGVEVKLLIGVGEIWLQDMVARSFYPKLLASGVQVIEYRKTQLHAKVAVIDDDWSTVGSSNCDGLSLFLNQEANIVVRDINFAASVREHIERGMADGVAVERDEFANESWVRRAGYGVAYLFYKLTMRIFAIGYA</sequence>
<comment type="similarity">
    <text evidence="1">Belongs to the phospholipase D family. Cardiolipin synthase subfamily. ClsB sub-subfamily.</text>
</comment>
<dbReference type="PANTHER" id="PTHR21248:SF22">
    <property type="entry name" value="PHOSPHOLIPASE D"/>
    <property type="match status" value="1"/>
</dbReference>
<evidence type="ECO:0000256" key="1">
    <source>
        <dbReference type="HAMAP-Rule" id="MF_01917"/>
    </source>
</evidence>
<comment type="function">
    <text evidence="1">Catalyzes the phosphatidyl group transfer from one phosphatidylglycerol molecule to another to form cardiolipin (CL) (diphosphatidylglycerol) and glycerol.</text>
</comment>
<feature type="domain" description="PLD phosphodiesterase" evidence="2">
    <location>
        <begin position="104"/>
        <end position="131"/>
    </location>
</feature>
<dbReference type="EC" id="2.7.8.-" evidence="1"/>
<keyword evidence="1" id="KW-0443">Lipid metabolism</keyword>
<feature type="active site" evidence="1">
    <location>
        <position position="111"/>
    </location>
</feature>
<dbReference type="CDD" id="cd09159">
    <property type="entry name" value="PLDc_ybhO_like_2"/>
    <property type="match status" value="1"/>
</dbReference>
<accession>A0ABS8IQ87</accession>
<name>A0ABS8IQ87_9BURK</name>
<evidence type="ECO:0000313" key="4">
    <source>
        <dbReference type="Proteomes" id="UP001198701"/>
    </source>
</evidence>
<dbReference type="HAMAP" id="MF_01917">
    <property type="entry name" value="Cardiolipin_synth_ClsB"/>
    <property type="match status" value="1"/>
</dbReference>
<dbReference type="Gene3D" id="3.30.870.10">
    <property type="entry name" value="Endonuclease Chain A"/>
    <property type="match status" value="2"/>
</dbReference>
<comment type="caution">
    <text evidence="3">The sequence shown here is derived from an EMBL/GenBank/DDBJ whole genome shotgun (WGS) entry which is preliminary data.</text>
</comment>
<dbReference type="Pfam" id="PF13091">
    <property type="entry name" value="PLDc_2"/>
    <property type="match status" value="2"/>
</dbReference>
<protein>
    <recommendedName>
        <fullName evidence="1">Cardiolipin synthase B</fullName>
        <shortName evidence="1">CL synthase</shortName>
        <ecNumber evidence="1">2.7.8.-</ecNumber>
    </recommendedName>
</protein>
<keyword evidence="1" id="KW-1003">Cell membrane</keyword>
<dbReference type="PROSITE" id="PS50035">
    <property type="entry name" value="PLD"/>
    <property type="match status" value="2"/>
</dbReference>
<evidence type="ECO:0000259" key="2">
    <source>
        <dbReference type="PROSITE" id="PS50035"/>
    </source>
</evidence>
<keyword evidence="4" id="KW-1185">Reference proteome</keyword>
<dbReference type="NCBIfam" id="NF008427">
    <property type="entry name" value="PRK11263.1"/>
    <property type="match status" value="1"/>
</dbReference>
<dbReference type="InterPro" id="IPR001736">
    <property type="entry name" value="PLipase_D/transphosphatidylase"/>
</dbReference>
<comment type="subcellular location">
    <subcellularLocation>
        <location evidence="1">Cell membrane</location>
        <topology evidence="1">Peripheral membrane protein</topology>
    </subcellularLocation>
</comment>
<feature type="domain" description="PLD phosphodiesterase" evidence="2">
    <location>
        <begin position="290"/>
        <end position="317"/>
    </location>
</feature>
<dbReference type="RefSeq" id="WP_229430409.1">
    <property type="nucleotide sequence ID" value="NZ_JAJHPV010000002.1"/>
</dbReference>
<feature type="active site" evidence="1">
    <location>
        <position position="116"/>
    </location>
</feature>